<keyword evidence="3" id="KW-0133">Cell shape</keyword>
<feature type="transmembrane region" description="Helical" evidence="6">
    <location>
        <begin position="335"/>
        <end position="355"/>
    </location>
</feature>
<gene>
    <name evidence="7" type="ORF">A3J61_02040</name>
</gene>
<feature type="transmembrane region" description="Helical" evidence="6">
    <location>
        <begin position="159"/>
        <end position="176"/>
    </location>
</feature>
<feature type="transmembrane region" description="Helical" evidence="6">
    <location>
        <begin position="98"/>
        <end position="121"/>
    </location>
</feature>
<feature type="transmembrane region" description="Helical" evidence="6">
    <location>
        <begin position="181"/>
        <end position="200"/>
    </location>
</feature>
<keyword evidence="4 6" id="KW-1133">Transmembrane helix</keyword>
<evidence type="ECO:0000313" key="8">
    <source>
        <dbReference type="Proteomes" id="UP000179686"/>
    </source>
</evidence>
<proteinExistence type="predicted"/>
<protein>
    <submittedName>
        <fullName evidence="7">Rod shape-determining protein RodA</fullName>
    </submittedName>
</protein>
<reference evidence="7 8" key="1">
    <citation type="journal article" date="2016" name="Nat. Commun.">
        <title>Thousands of microbial genomes shed light on interconnected biogeochemical processes in an aquifer system.</title>
        <authorList>
            <person name="Anantharaman K."/>
            <person name="Brown C.T."/>
            <person name="Hug L.A."/>
            <person name="Sharon I."/>
            <person name="Castelle C.J."/>
            <person name="Probst A.J."/>
            <person name="Thomas B.C."/>
            <person name="Singh A."/>
            <person name="Wilkins M.J."/>
            <person name="Karaoz U."/>
            <person name="Brodie E.L."/>
            <person name="Williams K.H."/>
            <person name="Hubbard S.S."/>
            <person name="Banfield J.F."/>
        </authorList>
    </citation>
    <scope>NUCLEOTIDE SEQUENCE [LARGE SCALE GENOMIC DNA]</scope>
</reference>
<dbReference type="InterPro" id="IPR001182">
    <property type="entry name" value="FtsW/RodA"/>
</dbReference>
<dbReference type="STRING" id="1801752.A3J61_02040"/>
<evidence type="ECO:0000256" key="5">
    <source>
        <dbReference type="ARBA" id="ARBA00023136"/>
    </source>
</evidence>
<feature type="transmembrane region" description="Helical" evidence="6">
    <location>
        <begin position="269"/>
        <end position="290"/>
    </location>
</feature>
<dbReference type="GO" id="GO:0015648">
    <property type="term" value="F:lipid-linked peptidoglycan transporter activity"/>
    <property type="evidence" value="ECO:0007669"/>
    <property type="project" value="TreeGrafter"/>
</dbReference>
<evidence type="ECO:0000256" key="2">
    <source>
        <dbReference type="ARBA" id="ARBA00022692"/>
    </source>
</evidence>
<feature type="transmembrane region" description="Helical" evidence="6">
    <location>
        <begin position="74"/>
        <end position="92"/>
    </location>
</feature>
<feature type="transmembrane region" description="Helical" evidence="6">
    <location>
        <begin position="133"/>
        <end position="153"/>
    </location>
</feature>
<evidence type="ECO:0000313" key="7">
    <source>
        <dbReference type="EMBL" id="OGI72246.1"/>
    </source>
</evidence>
<evidence type="ECO:0000256" key="6">
    <source>
        <dbReference type="SAM" id="Phobius"/>
    </source>
</evidence>
<feature type="transmembrane region" description="Helical" evidence="6">
    <location>
        <begin position="302"/>
        <end position="323"/>
    </location>
</feature>
<dbReference type="GO" id="GO:0051301">
    <property type="term" value="P:cell division"/>
    <property type="evidence" value="ECO:0007669"/>
    <property type="project" value="InterPro"/>
</dbReference>
<feature type="transmembrane region" description="Helical" evidence="6">
    <location>
        <begin position="44"/>
        <end position="62"/>
    </location>
</feature>
<comment type="subcellular location">
    <subcellularLocation>
        <location evidence="1">Membrane</location>
        <topology evidence="1">Multi-pass membrane protein</topology>
    </subcellularLocation>
</comment>
<dbReference type="GO" id="GO:0032153">
    <property type="term" value="C:cell division site"/>
    <property type="evidence" value="ECO:0007669"/>
    <property type="project" value="TreeGrafter"/>
</dbReference>
<organism evidence="7 8">
    <name type="scientific">Candidatus Nomurabacteria bacterium RIFCSPHIGHO2_02_FULL_38_15</name>
    <dbReference type="NCBI Taxonomy" id="1801752"/>
    <lineage>
        <taxon>Bacteria</taxon>
        <taxon>Candidatus Nomuraibacteriota</taxon>
    </lineage>
</organism>
<sequence>MIKKFFTDFFTDWGIILAILPIFGAGLLSMRSLTGENNFFEKQVVWILLSLIVFFIASKIDFRFFKHSKILVKIYLAVCAILVFLFIAGSTVKGSQSWFQLAGLSFQPADFVKVVLILMLAKYFSRRHVAIGEWRHVVISALYMFVPLVLILLQPDFGSAMVIFFIWFGMVLFSGLGRRHILILTSIGLAILLVFWLFVFKPYQKDRIIDFVNPASDIRGSGYNVFQSIVAVGSGQLFGKGIGYGTQARLQYLPEHETDFIFAAFAEEWGLVGSLLLLGLYAFLFYRIIYIAEIGSSNFESLYGIGVAVYFMSHLIVNIGMNIGLMPVTGIPLPFMSYGGSHILAEMFALGLLVSTKKYARVTHRERSYNEFIGDM</sequence>
<accession>A0A1F6VRQ2</accession>
<evidence type="ECO:0000256" key="1">
    <source>
        <dbReference type="ARBA" id="ARBA00004141"/>
    </source>
</evidence>
<dbReference type="Proteomes" id="UP000179686">
    <property type="component" value="Unassembled WGS sequence"/>
</dbReference>
<dbReference type="AlphaFoldDB" id="A0A1F6VRQ2"/>
<keyword evidence="2 6" id="KW-0812">Transmembrane</keyword>
<name>A0A1F6VRQ2_9BACT</name>
<dbReference type="PANTHER" id="PTHR30474:SF1">
    <property type="entry name" value="PEPTIDOGLYCAN GLYCOSYLTRANSFERASE MRDB"/>
    <property type="match status" value="1"/>
</dbReference>
<feature type="transmembrane region" description="Helical" evidence="6">
    <location>
        <begin position="12"/>
        <end position="32"/>
    </location>
</feature>
<dbReference type="GO" id="GO:0008360">
    <property type="term" value="P:regulation of cell shape"/>
    <property type="evidence" value="ECO:0007669"/>
    <property type="project" value="UniProtKB-KW"/>
</dbReference>
<dbReference type="Pfam" id="PF01098">
    <property type="entry name" value="FTSW_RODA_SPOVE"/>
    <property type="match status" value="1"/>
</dbReference>
<dbReference type="PANTHER" id="PTHR30474">
    <property type="entry name" value="CELL CYCLE PROTEIN"/>
    <property type="match status" value="1"/>
</dbReference>
<dbReference type="GO" id="GO:0005886">
    <property type="term" value="C:plasma membrane"/>
    <property type="evidence" value="ECO:0007669"/>
    <property type="project" value="TreeGrafter"/>
</dbReference>
<evidence type="ECO:0000256" key="3">
    <source>
        <dbReference type="ARBA" id="ARBA00022960"/>
    </source>
</evidence>
<comment type="caution">
    <text evidence="7">The sequence shown here is derived from an EMBL/GenBank/DDBJ whole genome shotgun (WGS) entry which is preliminary data.</text>
</comment>
<dbReference type="EMBL" id="MFUC01000009">
    <property type="protein sequence ID" value="OGI72246.1"/>
    <property type="molecule type" value="Genomic_DNA"/>
</dbReference>
<dbReference type="NCBIfam" id="TIGR02210">
    <property type="entry name" value="rodA_shape"/>
    <property type="match status" value="1"/>
</dbReference>
<dbReference type="InterPro" id="IPR011923">
    <property type="entry name" value="RodA/MrdB"/>
</dbReference>
<keyword evidence="5 6" id="KW-0472">Membrane</keyword>
<evidence type="ECO:0000256" key="4">
    <source>
        <dbReference type="ARBA" id="ARBA00022989"/>
    </source>
</evidence>